<dbReference type="GO" id="GO:0003924">
    <property type="term" value="F:GTPase activity"/>
    <property type="evidence" value="ECO:0007669"/>
    <property type="project" value="InterPro"/>
</dbReference>
<reference evidence="5 6" key="2">
    <citation type="submission" date="2018-11" db="EMBL/GenBank/DDBJ databases">
        <authorList>
            <consortium name="Pathogen Informatics"/>
        </authorList>
    </citation>
    <scope>NUCLEOTIDE SEQUENCE [LARGE SCALE GENOMIC DNA]</scope>
</reference>
<dbReference type="Gene3D" id="3.40.50.300">
    <property type="entry name" value="P-loop containing nucleotide triphosphate hydrolases"/>
    <property type="match status" value="1"/>
</dbReference>
<organism evidence="7">
    <name type="scientific">Soboliphyme baturini</name>
    <dbReference type="NCBI Taxonomy" id="241478"/>
    <lineage>
        <taxon>Eukaryota</taxon>
        <taxon>Metazoa</taxon>
        <taxon>Ecdysozoa</taxon>
        <taxon>Nematoda</taxon>
        <taxon>Enoplea</taxon>
        <taxon>Dorylaimia</taxon>
        <taxon>Dioctophymatida</taxon>
        <taxon>Dioctophymatoidea</taxon>
        <taxon>Soboliphymatidae</taxon>
        <taxon>Soboliphyme</taxon>
    </lineage>
</organism>
<dbReference type="OrthoDB" id="9989112at2759"/>
<dbReference type="WBParaSite" id="SBAD_0000816601-mRNA-1">
    <property type="protein sequence ID" value="SBAD_0000816601-mRNA-1"/>
    <property type="gene ID" value="SBAD_0000816601"/>
</dbReference>
<dbReference type="InterPro" id="IPR001806">
    <property type="entry name" value="Small_GTPase"/>
</dbReference>
<evidence type="ECO:0000313" key="7">
    <source>
        <dbReference type="WBParaSite" id="SBAD_0000816601-mRNA-1"/>
    </source>
</evidence>
<evidence type="ECO:0000313" key="5">
    <source>
        <dbReference type="EMBL" id="VDP14566.1"/>
    </source>
</evidence>
<protein>
    <submittedName>
        <fullName evidence="7">Ras-related protein Rab-28</fullName>
    </submittedName>
</protein>
<gene>
    <name evidence="5" type="ORF">SBAD_LOCUS7873</name>
</gene>
<keyword evidence="6" id="KW-1185">Reference proteome</keyword>
<dbReference type="SUPFAM" id="SSF52540">
    <property type="entry name" value="P-loop containing nucleoside triphosphate hydrolases"/>
    <property type="match status" value="1"/>
</dbReference>
<dbReference type="PRINTS" id="PR00449">
    <property type="entry name" value="RASTRNSFRMNG"/>
</dbReference>
<dbReference type="InterPro" id="IPR050305">
    <property type="entry name" value="Small_GTPase_Rab"/>
</dbReference>
<accession>A0A183IW76</accession>
<keyword evidence="4" id="KW-0449">Lipoprotein</keyword>
<dbReference type="GO" id="GO:0005525">
    <property type="term" value="F:GTP binding"/>
    <property type="evidence" value="ECO:0007669"/>
    <property type="project" value="UniProtKB-KW"/>
</dbReference>
<sequence length="113" mass="12512">MAKVECLICFSEAFNGQLQALKDGFNALMEEYDYLIKVLTLGDSGVGKTCLLYQYTNHTFIKNFVSTVGIDFREKRVNSHSCRCHATLTTALLVVADRLPSDSILTVTSAKVV</sequence>
<evidence type="ECO:0000256" key="2">
    <source>
        <dbReference type="ARBA" id="ARBA00022741"/>
    </source>
</evidence>
<keyword evidence="4" id="KW-0636">Prenylation</keyword>
<dbReference type="PROSITE" id="PS51419">
    <property type="entry name" value="RAB"/>
    <property type="match status" value="1"/>
</dbReference>
<dbReference type="InterPro" id="IPR027417">
    <property type="entry name" value="P-loop_NTPase"/>
</dbReference>
<evidence type="ECO:0000256" key="4">
    <source>
        <dbReference type="ARBA" id="ARBA00023289"/>
    </source>
</evidence>
<evidence type="ECO:0000256" key="1">
    <source>
        <dbReference type="ARBA" id="ARBA00006270"/>
    </source>
</evidence>
<dbReference type="EMBL" id="UZAM01011026">
    <property type="protein sequence ID" value="VDP14566.1"/>
    <property type="molecule type" value="Genomic_DNA"/>
</dbReference>
<keyword evidence="3" id="KW-0342">GTP-binding</keyword>
<dbReference type="Proteomes" id="UP000270296">
    <property type="component" value="Unassembled WGS sequence"/>
</dbReference>
<dbReference type="Pfam" id="PF00071">
    <property type="entry name" value="Ras"/>
    <property type="match status" value="1"/>
</dbReference>
<proteinExistence type="inferred from homology"/>
<evidence type="ECO:0000256" key="3">
    <source>
        <dbReference type="ARBA" id="ARBA00023134"/>
    </source>
</evidence>
<name>A0A183IW76_9BILA</name>
<evidence type="ECO:0000313" key="6">
    <source>
        <dbReference type="Proteomes" id="UP000270296"/>
    </source>
</evidence>
<keyword evidence="2" id="KW-0547">Nucleotide-binding</keyword>
<dbReference type="PANTHER" id="PTHR47980">
    <property type="entry name" value="LD44762P"/>
    <property type="match status" value="1"/>
</dbReference>
<dbReference type="AlphaFoldDB" id="A0A183IW76"/>
<reference evidence="7" key="1">
    <citation type="submission" date="2016-06" db="UniProtKB">
        <authorList>
            <consortium name="WormBaseParasite"/>
        </authorList>
    </citation>
    <scope>IDENTIFICATION</scope>
</reference>
<comment type="similarity">
    <text evidence="1">Belongs to the small GTPase superfamily. Rab family.</text>
</comment>